<gene>
    <name evidence="1" type="ORF">CM83_2063</name>
</gene>
<evidence type="ECO:0000313" key="2">
    <source>
        <dbReference type="EMBL" id="JAG64090.1"/>
    </source>
</evidence>
<organism evidence="1">
    <name type="scientific">Lygus hesperus</name>
    <name type="common">Western plant bug</name>
    <dbReference type="NCBI Taxonomy" id="30085"/>
    <lineage>
        <taxon>Eukaryota</taxon>
        <taxon>Metazoa</taxon>
        <taxon>Ecdysozoa</taxon>
        <taxon>Arthropoda</taxon>
        <taxon>Hexapoda</taxon>
        <taxon>Insecta</taxon>
        <taxon>Pterygota</taxon>
        <taxon>Neoptera</taxon>
        <taxon>Paraneoptera</taxon>
        <taxon>Hemiptera</taxon>
        <taxon>Heteroptera</taxon>
        <taxon>Panheteroptera</taxon>
        <taxon>Cimicomorpha</taxon>
        <taxon>Miridae</taxon>
        <taxon>Mirini</taxon>
        <taxon>Lygus</taxon>
    </lineage>
</organism>
<reference evidence="2" key="3">
    <citation type="submission" date="2014-09" db="EMBL/GenBank/DDBJ databases">
        <authorList>
            <person name="Magalhaes I.L.F."/>
            <person name="Oliveira U."/>
            <person name="Santos F.R."/>
            <person name="Vidigal T.H.D.A."/>
            <person name="Brescovit A.D."/>
            <person name="Santos A.J."/>
        </authorList>
    </citation>
    <scope>NUCLEOTIDE SEQUENCE</scope>
</reference>
<reference evidence="1" key="1">
    <citation type="journal article" date="2014" name="PLoS ONE">
        <title>Transcriptome-Based Identification of ABC Transporters in the Western Tarnished Plant Bug Lygus hesperus.</title>
        <authorList>
            <person name="Hull J.J."/>
            <person name="Chaney K."/>
            <person name="Geib S.M."/>
            <person name="Fabrick J.A."/>
            <person name="Brent C.S."/>
            <person name="Walsh D."/>
            <person name="Lavine L.C."/>
        </authorList>
    </citation>
    <scope>NUCLEOTIDE SEQUENCE</scope>
</reference>
<dbReference type="InterPro" id="IPR009003">
    <property type="entry name" value="Peptidase_S1_PA"/>
</dbReference>
<dbReference type="SUPFAM" id="SSF50494">
    <property type="entry name" value="Trypsin-like serine proteases"/>
    <property type="match status" value="1"/>
</dbReference>
<evidence type="ECO:0000313" key="1">
    <source>
        <dbReference type="EMBL" id="JAG15186.1"/>
    </source>
</evidence>
<feature type="non-terminal residue" evidence="1">
    <location>
        <position position="210"/>
    </location>
</feature>
<dbReference type="EMBL" id="GBHO01028418">
    <property type="protein sequence ID" value="JAG15186.1"/>
    <property type="molecule type" value="Transcribed_RNA"/>
</dbReference>
<reference evidence="1" key="2">
    <citation type="submission" date="2014-07" db="EMBL/GenBank/DDBJ databases">
        <authorList>
            <person name="Hull J."/>
        </authorList>
    </citation>
    <scope>NUCLEOTIDE SEQUENCE</scope>
</reference>
<name>A0A0A9X6C2_LYGHE</name>
<proteinExistence type="predicted"/>
<accession>A0A0A9X6C2</accession>
<dbReference type="EMBL" id="GBRD01001731">
    <property type="protein sequence ID" value="JAG64090.1"/>
    <property type="molecule type" value="Transcribed_RNA"/>
</dbReference>
<dbReference type="AlphaFoldDB" id="A0A0A9X6C2"/>
<protein>
    <submittedName>
        <fullName evidence="1">Uncharacterized protein</fullName>
    </submittedName>
</protein>
<sequence>MYYAGLVGIWPYLDQDPRQFAVLPIWSNTVASLREELNYILERIDTFRCFLVSWFDVFSGLPDPSGLSDPPYKVDWVSVMEVRPHHERDCEKFICRGRSNDSSMSCRRKLNGTMCLTIIMPPESQLCGSDRGAGLACSSFLWGVLIGGASCTNSDPLPISLRVDIIGDFIFEHYNRPFRKPTSESSEVKPTLLQFLSVAIQYLISKKSGT</sequence>